<dbReference type="SUPFAM" id="SSF50475">
    <property type="entry name" value="FMN-binding split barrel"/>
    <property type="match status" value="1"/>
</dbReference>
<dbReference type="RefSeq" id="WP_163733680.1">
    <property type="nucleotide sequence ID" value="NZ_JAAGOA010000003.1"/>
</dbReference>
<gene>
    <name evidence="2" type="ORF">G1H10_05165</name>
</gene>
<keyword evidence="1" id="KW-0560">Oxidoreductase</keyword>
<dbReference type="PANTHER" id="PTHR35176">
    <property type="entry name" value="HEME OXYGENASE HI_0854-RELATED"/>
    <property type="match status" value="1"/>
</dbReference>
<evidence type="ECO:0000313" key="3">
    <source>
        <dbReference type="Proteomes" id="UP000475214"/>
    </source>
</evidence>
<accession>A0A6L9S4X4</accession>
<dbReference type="Gene3D" id="2.30.110.10">
    <property type="entry name" value="Electron Transport, Fmn-binding Protein, Chain A"/>
    <property type="match status" value="1"/>
</dbReference>
<reference evidence="2 3" key="1">
    <citation type="submission" date="2020-02" db="EMBL/GenBank/DDBJ databases">
        <authorList>
            <person name="Li X.-J."/>
            <person name="Han X.-M."/>
        </authorList>
    </citation>
    <scope>NUCLEOTIDE SEQUENCE [LARGE SCALE GENOMIC DNA]</scope>
    <source>
        <strain evidence="2 3">CCTCC AB 2017055</strain>
    </source>
</reference>
<proteinExistence type="predicted"/>
<dbReference type="GO" id="GO:0005829">
    <property type="term" value="C:cytosol"/>
    <property type="evidence" value="ECO:0007669"/>
    <property type="project" value="TreeGrafter"/>
</dbReference>
<dbReference type="AlphaFoldDB" id="A0A6L9S4X4"/>
<dbReference type="PANTHER" id="PTHR35176:SF6">
    <property type="entry name" value="HEME OXYGENASE HI_0854-RELATED"/>
    <property type="match status" value="1"/>
</dbReference>
<protein>
    <submittedName>
        <fullName evidence="2">Pyridoxamine 5'-phosphate oxidase</fullName>
    </submittedName>
</protein>
<dbReference type="GO" id="GO:0070967">
    <property type="term" value="F:coenzyme F420 binding"/>
    <property type="evidence" value="ECO:0007669"/>
    <property type="project" value="TreeGrafter"/>
</dbReference>
<comment type="caution">
    <text evidence="2">The sequence shown here is derived from an EMBL/GenBank/DDBJ whole genome shotgun (WGS) entry which is preliminary data.</text>
</comment>
<dbReference type="GO" id="GO:0016627">
    <property type="term" value="F:oxidoreductase activity, acting on the CH-CH group of donors"/>
    <property type="evidence" value="ECO:0007669"/>
    <property type="project" value="TreeGrafter"/>
</dbReference>
<evidence type="ECO:0000256" key="1">
    <source>
        <dbReference type="ARBA" id="ARBA00023002"/>
    </source>
</evidence>
<dbReference type="EMBL" id="JAAGOA010000003">
    <property type="protein sequence ID" value="NED99551.1"/>
    <property type="molecule type" value="Genomic_DNA"/>
</dbReference>
<keyword evidence="3" id="KW-1185">Reference proteome</keyword>
<dbReference type="InterPro" id="IPR052019">
    <property type="entry name" value="F420H2_bilvrd_red/Heme_oxyg"/>
</dbReference>
<organism evidence="2 3">
    <name type="scientific">Phytoactinopolyspora halotolerans</name>
    <dbReference type="NCBI Taxonomy" id="1981512"/>
    <lineage>
        <taxon>Bacteria</taxon>
        <taxon>Bacillati</taxon>
        <taxon>Actinomycetota</taxon>
        <taxon>Actinomycetes</taxon>
        <taxon>Jiangellales</taxon>
        <taxon>Jiangellaceae</taxon>
        <taxon>Phytoactinopolyspora</taxon>
    </lineage>
</organism>
<name>A0A6L9S4X4_9ACTN</name>
<sequence length="155" mass="17575">MSMAMAADARERFLAETRIGIFTVARPDRERAPLSVPVWYGYTPGGDVEVFMDAGSVKDKLLRQAGRFSLSVHTEDLPYRYVTVEGPATWEESPTPDQLRAVAGRYLNPGDTQNYVDTQMSRRTILVRMRPERWLSNDQSEVWAQLQASWYGNGA</sequence>
<dbReference type="InterPro" id="IPR012349">
    <property type="entry name" value="Split_barrel_FMN-bd"/>
</dbReference>
<dbReference type="Proteomes" id="UP000475214">
    <property type="component" value="Unassembled WGS sequence"/>
</dbReference>
<evidence type="ECO:0000313" key="2">
    <source>
        <dbReference type="EMBL" id="NED99551.1"/>
    </source>
</evidence>